<dbReference type="SMART" id="SM00304">
    <property type="entry name" value="HAMP"/>
    <property type="match status" value="1"/>
</dbReference>
<reference evidence="9 10" key="1">
    <citation type="submission" date="2020-08" db="EMBL/GenBank/DDBJ databases">
        <title>Genomic Encyclopedia of Type Strains, Phase III (KMG-III): the genomes of soil and plant-associated and newly described type strains.</title>
        <authorList>
            <person name="Whitman W."/>
        </authorList>
    </citation>
    <scope>NUCLEOTIDE SEQUENCE [LARGE SCALE GENOMIC DNA]</scope>
    <source>
        <strain evidence="9 10">CECT 8897</strain>
    </source>
</reference>
<dbReference type="SMART" id="SM00283">
    <property type="entry name" value="MA"/>
    <property type="match status" value="1"/>
</dbReference>
<dbReference type="CDD" id="cd06225">
    <property type="entry name" value="HAMP"/>
    <property type="match status" value="1"/>
</dbReference>
<evidence type="ECO:0000256" key="2">
    <source>
        <dbReference type="ARBA" id="ARBA00022481"/>
    </source>
</evidence>
<dbReference type="RefSeq" id="WP_183442621.1">
    <property type="nucleotide sequence ID" value="NZ_JACHXD010000011.1"/>
</dbReference>
<evidence type="ECO:0000259" key="7">
    <source>
        <dbReference type="PROSITE" id="PS50111"/>
    </source>
</evidence>
<dbReference type="Pfam" id="PF00015">
    <property type="entry name" value="MCPsignal"/>
    <property type="match status" value="1"/>
</dbReference>
<keyword evidence="4" id="KW-0807">Transducer</keyword>
<comment type="similarity">
    <text evidence="3">Belongs to the methyl-accepting chemotaxis (MCP) protein family.</text>
</comment>
<dbReference type="GO" id="GO:0006935">
    <property type="term" value="P:chemotaxis"/>
    <property type="evidence" value="ECO:0007669"/>
    <property type="project" value="TreeGrafter"/>
</dbReference>
<dbReference type="AlphaFoldDB" id="A0A7W5BDH9"/>
<dbReference type="InterPro" id="IPR004089">
    <property type="entry name" value="MCPsignal_dom"/>
</dbReference>
<feature type="domain" description="HAMP" evidence="8">
    <location>
        <begin position="340"/>
        <end position="392"/>
    </location>
</feature>
<feature type="transmembrane region" description="Helical" evidence="6">
    <location>
        <begin position="319"/>
        <end position="342"/>
    </location>
</feature>
<sequence length="688" mass="72765">MMTVLRPAIALMQRLRLLPKFLLVSLVFLLPLLLVSTLLMHELNKSVAATGLEQRGAAYVLQMQDAGRLLQQRRSAEHLRLSVRQPADDKALRDQITARLDQLDSFQRQQAGLADLPEWQAARKSWAALQDKQASLDAKASFAQHTALLGQLSKLAALVADRSLLSVDPDVQSKTLIATFLKTVPDMADSLSLLAGRGGAYIDTGLFEGNEDQMLNATAMIARHELERLPAQFTSLLAAQPALKAPLDSQLAAIPAALAFLERMKNEVTNSYNQTTGKEFSAAGHGAADALYRLGAAAAQALDGQLQERMARDALRRNLMLLSVLAALLLAAYLCAGFYASFSRDIGMLNRAVHAAADGDLSVRTASPARDEIGGLANAFGAMTGSLETLLREIRSGAARIGAAADQLAGGNSTLSGHTASQAEALSQTVASMGELAAAVQRNASHAEDSLELVQSAAAIAGRGGENVAAVVDTMASISGSSKRIADIIGVIDGIAFQTNILALNAAVEAARAGEQGRGFAVVASEVRNLAQRSAAAALEIKALIVDSVNKVETGSGLVNTAGATMEQVVQSVHGTAAIIGQISAAEAGQSREIARLNQALARIDDMTRQNAELVQDAAVGADRVHQETERLNAALSCFRLQEELPQSSTTKRQAKAPNALQTVAPPHLWSANKPRLASRGERRQRHA</sequence>
<dbReference type="PANTHER" id="PTHR43531:SF14">
    <property type="entry name" value="METHYL-ACCEPTING CHEMOTAXIS PROTEIN I-RELATED"/>
    <property type="match status" value="1"/>
</dbReference>
<evidence type="ECO:0000256" key="5">
    <source>
        <dbReference type="SAM" id="MobiDB-lite"/>
    </source>
</evidence>
<feature type="domain" description="Methyl-accepting transducer" evidence="7">
    <location>
        <begin position="397"/>
        <end position="626"/>
    </location>
</feature>
<dbReference type="InterPro" id="IPR003660">
    <property type="entry name" value="HAMP_dom"/>
</dbReference>
<dbReference type="InterPro" id="IPR051310">
    <property type="entry name" value="MCP_chemotaxis"/>
</dbReference>
<dbReference type="GO" id="GO:0005886">
    <property type="term" value="C:plasma membrane"/>
    <property type="evidence" value="ECO:0007669"/>
    <property type="project" value="TreeGrafter"/>
</dbReference>
<protein>
    <submittedName>
        <fullName evidence="9">Methyl-accepting chemotaxis protein</fullName>
    </submittedName>
</protein>
<dbReference type="SUPFAM" id="SSF58104">
    <property type="entry name" value="Methyl-accepting chemotaxis protein (MCP) signaling domain"/>
    <property type="match status" value="1"/>
</dbReference>
<comment type="subcellular location">
    <subcellularLocation>
        <location evidence="1">Membrane</location>
    </subcellularLocation>
</comment>
<comment type="caution">
    <text evidence="9">The sequence shown here is derived from an EMBL/GenBank/DDBJ whole genome shotgun (WGS) entry which is preliminary data.</text>
</comment>
<keyword evidence="10" id="KW-1185">Reference proteome</keyword>
<dbReference type="PROSITE" id="PS50111">
    <property type="entry name" value="CHEMOTAXIS_TRANSDUC_2"/>
    <property type="match status" value="1"/>
</dbReference>
<evidence type="ECO:0000256" key="6">
    <source>
        <dbReference type="SAM" id="Phobius"/>
    </source>
</evidence>
<dbReference type="GO" id="GO:0004888">
    <property type="term" value="F:transmembrane signaling receptor activity"/>
    <property type="evidence" value="ECO:0007669"/>
    <property type="project" value="TreeGrafter"/>
</dbReference>
<gene>
    <name evidence="9" type="ORF">FHS03_003950</name>
</gene>
<dbReference type="Proteomes" id="UP000541535">
    <property type="component" value="Unassembled WGS sequence"/>
</dbReference>
<evidence type="ECO:0000259" key="8">
    <source>
        <dbReference type="PROSITE" id="PS50885"/>
    </source>
</evidence>
<dbReference type="PROSITE" id="PS50885">
    <property type="entry name" value="HAMP"/>
    <property type="match status" value="1"/>
</dbReference>
<organism evidence="9 10">
    <name type="scientific">Pseudoduganella violacea</name>
    <dbReference type="NCBI Taxonomy" id="1715466"/>
    <lineage>
        <taxon>Bacteria</taxon>
        <taxon>Pseudomonadati</taxon>
        <taxon>Pseudomonadota</taxon>
        <taxon>Betaproteobacteria</taxon>
        <taxon>Burkholderiales</taxon>
        <taxon>Oxalobacteraceae</taxon>
        <taxon>Telluria group</taxon>
        <taxon>Pseudoduganella</taxon>
    </lineage>
</organism>
<evidence type="ECO:0000256" key="3">
    <source>
        <dbReference type="ARBA" id="ARBA00029447"/>
    </source>
</evidence>
<dbReference type="CDD" id="cd11386">
    <property type="entry name" value="MCP_signal"/>
    <property type="match status" value="1"/>
</dbReference>
<keyword evidence="6" id="KW-1133">Transmembrane helix</keyword>
<feature type="region of interest" description="Disordered" evidence="5">
    <location>
        <begin position="645"/>
        <end position="688"/>
    </location>
</feature>
<dbReference type="Gene3D" id="1.10.287.950">
    <property type="entry name" value="Methyl-accepting chemotaxis protein"/>
    <property type="match status" value="1"/>
</dbReference>
<keyword evidence="6" id="KW-0812">Transmembrane</keyword>
<dbReference type="Pfam" id="PF00672">
    <property type="entry name" value="HAMP"/>
    <property type="match status" value="1"/>
</dbReference>
<dbReference type="EMBL" id="JACHXD010000011">
    <property type="protein sequence ID" value="MBB3120880.1"/>
    <property type="molecule type" value="Genomic_DNA"/>
</dbReference>
<keyword evidence="6" id="KW-0472">Membrane</keyword>
<proteinExistence type="inferred from homology"/>
<evidence type="ECO:0000256" key="1">
    <source>
        <dbReference type="ARBA" id="ARBA00004370"/>
    </source>
</evidence>
<name>A0A7W5BDH9_9BURK</name>
<evidence type="ECO:0000313" key="10">
    <source>
        <dbReference type="Proteomes" id="UP000541535"/>
    </source>
</evidence>
<dbReference type="GO" id="GO:0007165">
    <property type="term" value="P:signal transduction"/>
    <property type="evidence" value="ECO:0007669"/>
    <property type="project" value="UniProtKB-KW"/>
</dbReference>
<dbReference type="FunFam" id="1.10.287.950:FF:000001">
    <property type="entry name" value="Methyl-accepting chemotaxis sensory transducer"/>
    <property type="match status" value="1"/>
</dbReference>
<evidence type="ECO:0000256" key="4">
    <source>
        <dbReference type="PROSITE-ProRule" id="PRU00284"/>
    </source>
</evidence>
<dbReference type="PANTHER" id="PTHR43531">
    <property type="entry name" value="PROTEIN ICFG"/>
    <property type="match status" value="1"/>
</dbReference>
<keyword evidence="2" id="KW-0488">Methylation</keyword>
<evidence type="ECO:0000313" key="9">
    <source>
        <dbReference type="EMBL" id="MBB3120880.1"/>
    </source>
</evidence>
<accession>A0A7W5BDH9</accession>